<protein>
    <submittedName>
        <fullName evidence="2">Uncharacterized protein</fullName>
    </submittedName>
</protein>
<feature type="compositionally biased region" description="Basic and acidic residues" evidence="1">
    <location>
        <begin position="62"/>
        <end position="76"/>
    </location>
</feature>
<gene>
    <name evidence="2" type="ORF">E2562_022503</name>
</gene>
<organism evidence="2 3">
    <name type="scientific">Oryza meyeriana var. granulata</name>
    <dbReference type="NCBI Taxonomy" id="110450"/>
    <lineage>
        <taxon>Eukaryota</taxon>
        <taxon>Viridiplantae</taxon>
        <taxon>Streptophyta</taxon>
        <taxon>Embryophyta</taxon>
        <taxon>Tracheophyta</taxon>
        <taxon>Spermatophyta</taxon>
        <taxon>Magnoliopsida</taxon>
        <taxon>Liliopsida</taxon>
        <taxon>Poales</taxon>
        <taxon>Poaceae</taxon>
        <taxon>BOP clade</taxon>
        <taxon>Oryzoideae</taxon>
        <taxon>Oryzeae</taxon>
        <taxon>Oryzinae</taxon>
        <taxon>Oryza</taxon>
        <taxon>Oryza meyeriana</taxon>
    </lineage>
</organism>
<proteinExistence type="predicted"/>
<evidence type="ECO:0000313" key="3">
    <source>
        <dbReference type="Proteomes" id="UP000479710"/>
    </source>
</evidence>
<name>A0A6G1BNB2_9ORYZ</name>
<dbReference type="AlphaFoldDB" id="A0A6G1BNB2"/>
<keyword evidence="3" id="KW-1185">Reference proteome</keyword>
<dbReference type="EMBL" id="SPHZ02000012">
    <property type="protein sequence ID" value="KAF0889254.1"/>
    <property type="molecule type" value="Genomic_DNA"/>
</dbReference>
<dbReference type="OrthoDB" id="787165at2759"/>
<dbReference type="Proteomes" id="UP000479710">
    <property type="component" value="Unassembled WGS sequence"/>
</dbReference>
<feature type="compositionally biased region" description="Basic and acidic residues" evidence="1">
    <location>
        <begin position="1"/>
        <end position="17"/>
    </location>
</feature>
<reference evidence="2 3" key="1">
    <citation type="submission" date="2019-11" db="EMBL/GenBank/DDBJ databases">
        <title>Whole genome sequence of Oryza granulata.</title>
        <authorList>
            <person name="Li W."/>
        </authorList>
    </citation>
    <scope>NUCLEOTIDE SEQUENCE [LARGE SCALE GENOMIC DNA]</scope>
    <source>
        <strain evidence="3">cv. Menghai</strain>
        <tissue evidence="2">Leaf</tissue>
    </source>
</reference>
<comment type="caution">
    <text evidence="2">The sequence shown here is derived from an EMBL/GenBank/DDBJ whole genome shotgun (WGS) entry which is preliminary data.</text>
</comment>
<feature type="region of interest" description="Disordered" evidence="1">
    <location>
        <begin position="1"/>
        <end position="81"/>
    </location>
</feature>
<sequence>MCIRDRQHDEVQQRKEPNNNLQKTPPLMKHAMRPVKEEQLPLSSATDTHSSVVDEQCTAASVRERTDQRRPAEAGRGDAVPANHGRVIGLVVRQTPGLIQQMRRGGALVATMAGEMMGSGFGPN</sequence>
<accession>A0A6G1BNB2</accession>
<feature type="compositionally biased region" description="Polar residues" evidence="1">
    <location>
        <begin position="41"/>
        <end position="53"/>
    </location>
</feature>
<evidence type="ECO:0000313" key="2">
    <source>
        <dbReference type="EMBL" id="KAF0889254.1"/>
    </source>
</evidence>
<evidence type="ECO:0000256" key="1">
    <source>
        <dbReference type="SAM" id="MobiDB-lite"/>
    </source>
</evidence>